<protein>
    <submittedName>
        <fullName evidence="1">Uncharacterized protein</fullName>
    </submittedName>
</protein>
<reference evidence="1" key="1">
    <citation type="submission" date="2018-02" db="EMBL/GenBank/DDBJ databases">
        <authorList>
            <person name="Cohen D.B."/>
            <person name="Kent A.D."/>
        </authorList>
    </citation>
    <scope>NUCLEOTIDE SEQUENCE</scope>
</reference>
<accession>A0A2N9FWT4</accession>
<gene>
    <name evidence="1" type="ORF">FSB_LOCUS22969</name>
</gene>
<organism evidence="1">
    <name type="scientific">Fagus sylvatica</name>
    <name type="common">Beechnut</name>
    <dbReference type="NCBI Taxonomy" id="28930"/>
    <lineage>
        <taxon>Eukaryota</taxon>
        <taxon>Viridiplantae</taxon>
        <taxon>Streptophyta</taxon>
        <taxon>Embryophyta</taxon>
        <taxon>Tracheophyta</taxon>
        <taxon>Spermatophyta</taxon>
        <taxon>Magnoliopsida</taxon>
        <taxon>eudicotyledons</taxon>
        <taxon>Gunneridae</taxon>
        <taxon>Pentapetalae</taxon>
        <taxon>rosids</taxon>
        <taxon>fabids</taxon>
        <taxon>Fagales</taxon>
        <taxon>Fagaceae</taxon>
        <taxon>Fagus</taxon>
    </lineage>
</organism>
<sequence length="175" mass="20139">MWRSKDHRSAGTVVVTALEWWWPWQISRVFSALVMISVSAGAAVDHSVTKSTATSGPCLIFLVIPFVTSHSWRRRRLLLWLSLVVNRWVICRGPLGGVEDQLFLIFWALADATVDRFFWNHGACLLVNEENQHFVMIIVALEIRFFFGNVSLQCLEHRVKRGGKMMFESHFSLSF</sequence>
<name>A0A2N9FWT4_FAGSY</name>
<dbReference type="AlphaFoldDB" id="A0A2N9FWT4"/>
<evidence type="ECO:0000313" key="1">
    <source>
        <dbReference type="EMBL" id="SPC95087.1"/>
    </source>
</evidence>
<proteinExistence type="predicted"/>
<dbReference type="EMBL" id="OIVN01001537">
    <property type="protein sequence ID" value="SPC95087.1"/>
    <property type="molecule type" value="Genomic_DNA"/>
</dbReference>